<dbReference type="EMBL" id="LQXA01000040">
    <property type="protein sequence ID" value="KZC94553.1"/>
    <property type="molecule type" value="Genomic_DNA"/>
</dbReference>
<evidence type="ECO:0000256" key="7">
    <source>
        <dbReference type="RuleBase" id="RU363032"/>
    </source>
</evidence>
<dbReference type="PANTHER" id="PTHR43005">
    <property type="entry name" value="BLR7065 PROTEIN"/>
    <property type="match status" value="1"/>
</dbReference>
<evidence type="ECO:0000313" key="11">
    <source>
        <dbReference type="Proteomes" id="UP000076218"/>
    </source>
</evidence>
<evidence type="ECO:0000256" key="6">
    <source>
        <dbReference type="ARBA" id="ARBA00023136"/>
    </source>
</evidence>
<keyword evidence="5 7" id="KW-1133">Transmembrane helix</keyword>
<comment type="caution">
    <text evidence="10">The sequence shown here is derived from an EMBL/GenBank/DDBJ whole genome shotgun (WGS) entry which is preliminary data.</text>
</comment>
<dbReference type="PANTHER" id="PTHR43005:SF1">
    <property type="entry name" value="SPERMIDINE_PUTRESCINE TRANSPORT SYSTEM PERMEASE PROTEIN"/>
    <property type="match status" value="1"/>
</dbReference>
<dbReference type="InterPro" id="IPR035906">
    <property type="entry name" value="MetI-like_sf"/>
</dbReference>
<dbReference type="OrthoDB" id="4180718at2"/>
<feature type="domain" description="ABC transmembrane type-1" evidence="9">
    <location>
        <begin position="113"/>
        <end position="325"/>
    </location>
</feature>
<evidence type="ECO:0000256" key="1">
    <source>
        <dbReference type="ARBA" id="ARBA00004651"/>
    </source>
</evidence>
<dbReference type="GO" id="GO:0005886">
    <property type="term" value="C:plasma membrane"/>
    <property type="evidence" value="ECO:0007669"/>
    <property type="project" value="UniProtKB-SubCell"/>
</dbReference>
<keyword evidence="4 7" id="KW-0812">Transmembrane</keyword>
<feature type="transmembrane region" description="Helical" evidence="7">
    <location>
        <begin position="258"/>
        <end position="278"/>
    </location>
</feature>
<dbReference type="PROSITE" id="PS50928">
    <property type="entry name" value="ABC_TM1"/>
    <property type="match status" value="1"/>
</dbReference>
<dbReference type="GO" id="GO:0055085">
    <property type="term" value="P:transmembrane transport"/>
    <property type="evidence" value="ECO:0007669"/>
    <property type="project" value="InterPro"/>
</dbReference>
<feature type="transmembrane region" description="Helical" evidence="7">
    <location>
        <begin position="150"/>
        <end position="170"/>
    </location>
</feature>
<evidence type="ECO:0000256" key="3">
    <source>
        <dbReference type="ARBA" id="ARBA00022475"/>
    </source>
</evidence>
<proteinExistence type="inferred from homology"/>
<evidence type="ECO:0000256" key="2">
    <source>
        <dbReference type="ARBA" id="ARBA00022448"/>
    </source>
</evidence>
<comment type="similarity">
    <text evidence="7">Belongs to the binding-protein-dependent transport system permease family.</text>
</comment>
<dbReference type="Gene3D" id="1.10.3720.10">
    <property type="entry name" value="MetI-like"/>
    <property type="match status" value="1"/>
</dbReference>
<reference evidence="10 11" key="1">
    <citation type="submission" date="2016-01" db="EMBL/GenBank/DDBJ databases">
        <title>Draft genome sequence of Clavibacter michiganensis subsp. tessellarius DOAB 609.</title>
        <authorList>
            <person name="Tambong J.T."/>
        </authorList>
    </citation>
    <scope>NUCLEOTIDE SEQUENCE [LARGE SCALE GENOMIC DNA]</scope>
    <source>
        <strain evidence="10 11">DOAB 609</strain>
    </source>
</reference>
<evidence type="ECO:0000256" key="4">
    <source>
        <dbReference type="ARBA" id="ARBA00022692"/>
    </source>
</evidence>
<dbReference type="AlphaFoldDB" id="A0A154UZK7"/>
<evidence type="ECO:0000256" key="8">
    <source>
        <dbReference type="SAM" id="MobiDB-lite"/>
    </source>
</evidence>
<keyword evidence="6 7" id="KW-0472">Membrane</keyword>
<comment type="subcellular location">
    <subcellularLocation>
        <location evidence="1 7">Cell membrane</location>
        <topology evidence="1 7">Multi-pass membrane protein</topology>
    </subcellularLocation>
</comment>
<dbReference type="SUPFAM" id="SSF161098">
    <property type="entry name" value="MetI-like"/>
    <property type="match status" value="1"/>
</dbReference>
<feature type="transmembrane region" description="Helical" evidence="7">
    <location>
        <begin position="197"/>
        <end position="216"/>
    </location>
</feature>
<dbReference type="InterPro" id="IPR000515">
    <property type="entry name" value="MetI-like"/>
</dbReference>
<accession>A0A154UZK7</accession>
<name>A0A154UZK7_9MICO</name>
<organism evidence="10 11">
    <name type="scientific">Clavibacter tessellarius</name>
    <dbReference type="NCBI Taxonomy" id="31965"/>
    <lineage>
        <taxon>Bacteria</taxon>
        <taxon>Bacillati</taxon>
        <taxon>Actinomycetota</taxon>
        <taxon>Actinomycetes</taxon>
        <taxon>Micrococcales</taxon>
        <taxon>Microbacteriaceae</taxon>
        <taxon>Clavibacter</taxon>
    </lineage>
</organism>
<keyword evidence="3" id="KW-1003">Cell membrane</keyword>
<dbReference type="RefSeq" id="WP_063072070.1">
    <property type="nucleotide sequence ID" value="NZ_LQXA01000040.1"/>
</dbReference>
<gene>
    <name evidence="10" type="ORF">AWH51_12620</name>
</gene>
<dbReference type="Pfam" id="PF00528">
    <property type="entry name" value="BPD_transp_1"/>
    <property type="match status" value="1"/>
</dbReference>
<feature type="transmembrane region" description="Helical" evidence="7">
    <location>
        <begin position="307"/>
        <end position="326"/>
    </location>
</feature>
<evidence type="ECO:0000256" key="5">
    <source>
        <dbReference type="ARBA" id="ARBA00022989"/>
    </source>
</evidence>
<dbReference type="STRING" id="31965.AWH51_12620"/>
<evidence type="ECO:0000259" key="9">
    <source>
        <dbReference type="PROSITE" id="PS50928"/>
    </source>
</evidence>
<dbReference type="Proteomes" id="UP000076218">
    <property type="component" value="Unassembled WGS sequence"/>
</dbReference>
<feature type="region of interest" description="Disordered" evidence="8">
    <location>
        <begin position="25"/>
        <end position="45"/>
    </location>
</feature>
<sequence length="335" mass="36265">MALDTRDTRGDTSVVDKIGLARRGVGVAGSGRRPSETRKGSGKTPLGRAGATLALFALPSLILLILLNVYPVVYSFLQSLQKGTPSTLPWQTPFVGFENYASVLASESFRNATVFTIVFTLVGVFGSWLVGLALALLLRTRIPANGFFKVLLLLPWIVPVVVSSTSWNWLVATPQSPVPIILATLGFPDANFLGDPLLAQVVVCVFKVWISFPFMLMMMSSALASVDTNVYEAAKMDGASAWQAFRGVTLPIISRTTYISWVLMTIFCVNDFPTIFLLTQGGPVNATTSLIVLAYQQAFQNLQTGPATAVAFMMTAVLVLVSTLLYRQIKKADIE</sequence>
<evidence type="ECO:0000313" key="10">
    <source>
        <dbReference type="EMBL" id="KZC94553.1"/>
    </source>
</evidence>
<dbReference type="CDD" id="cd06261">
    <property type="entry name" value="TM_PBP2"/>
    <property type="match status" value="1"/>
</dbReference>
<feature type="transmembrane region" description="Helical" evidence="7">
    <location>
        <begin position="114"/>
        <end position="138"/>
    </location>
</feature>
<protein>
    <submittedName>
        <fullName evidence="10">Transporter</fullName>
    </submittedName>
</protein>
<feature type="transmembrane region" description="Helical" evidence="7">
    <location>
        <begin position="49"/>
        <end position="70"/>
    </location>
</feature>
<keyword evidence="2 7" id="KW-0813">Transport</keyword>